<dbReference type="SUPFAM" id="SSF46689">
    <property type="entry name" value="Homeodomain-like"/>
    <property type="match status" value="2"/>
</dbReference>
<keyword evidence="4" id="KW-0804">Transcription</keyword>
<dbReference type="OrthoDB" id="3186094at2"/>
<evidence type="ECO:0000259" key="6">
    <source>
        <dbReference type="PROSITE" id="PS01124"/>
    </source>
</evidence>
<accession>A0A7K3T9F3</accession>
<dbReference type="Pfam" id="PF02311">
    <property type="entry name" value="AraC_binding"/>
    <property type="match status" value="1"/>
</dbReference>
<dbReference type="GO" id="GO:0003700">
    <property type="term" value="F:DNA-binding transcription factor activity"/>
    <property type="evidence" value="ECO:0007669"/>
    <property type="project" value="InterPro"/>
</dbReference>
<evidence type="ECO:0000256" key="5">
    <source>
        <dbReference type="SAM" id="MobiDB-lite"/>
    </source>
</evidence>
<evidence type="ECO:0000256" key="1">
    <source>
        <dbReference type="ARBA" id="ARBA00022490"/>
    </source>
</evidence>
<dbReference type="EMBL" id="WHZX01000001">
    <property type="protein sequence ID" value="NEG70760.1"/>
    <property type="molecule type" value="Genomic_DNA"/>
</dbReference>
<dbReference type="InterPro" id="IPR018060">
    <property type="entry name" value="HTH_AraC"/>
</dbReference>
<dbReference type="PANTHER" id="PTHR46796:SF13">
    <property type="entry name" value="HTH-TYPE TRANSCRIPTIONAL ACTIVATOR RHAS"/>
    <property type="match status" value="1"/>
</dbReference>
<comment type="caution">
    <text evidence="7">The sequence shown here is derived from an EMBL/GenBank/DDBJ whole genome shotgun (WGS) entry which is preliminary data.</text>
</comment>
<dbReference type="InterPro" id="IPR009057">
    <property type="entry name" value="Homeodomain-like_sf"/>
</dbReference>
<dbReference type="InterPro" id="IPR050204">
    <property type="entry name" value="AraC_XylS_family_regulators"/>
</dbReference>
<dbReference type="RefSeq" id="WP_152357252.1">
    <property type="nucleotide sequence ID" value="NZ_WBSM01000001.1"/>
</dbReference>
<dbReference type="SMART" id="SM00342">
    <property type="entry name" value="HTH_ARAC"/>
    <property type="match status" value="1"/>
</dbReference>
<evidence type="ECO:0000256" key="2">
    <source>
        <dbReference type="ARBA" id="ARBA00023015"/>
    </source>
</evidence>
<proteinExistence type="predicted"/>
<keyword evidence="1" id="KW-0963">Cytoplasm</keyword>
<dbReference type="Pfam" id="PF12833">
    <property type="entry name" value="HTH_18"/>
    <property type="match status" value="1"/>
</dbReference>
<feature type="domain" description="HTH araC/xylS-type" evidence="6">
    <location>
        <begin position="203"/>
        <end position="301"/>
    </location>
</feature>
<keyword evidence="2" id="KW-0805">Transcription regulation</keyword>
<evidence type="ECO:0000256" key="3">
    <source>
        <dbReference type="ARBA" id="ARBA00023125"/>
    </source>
</evidence>
<dbReference type="Proteomes" id="UP000469943">
    <property type="component" value="Unassembled WGS sequence"/>
</dbReference>
<dbReference type="Gene3D" id="1.10.10.60">
    <property type="entry name" value="Homeodomain-like"/>
    <property type="match status" value="2"/>
</dbReference>
<gene>
    <name evidence="7" type="ORF">GFD24_00640</name>
</gene>
<protein>
    <submittedName>
        <fullName evidence="7">Helix-turn-helix domain-containing protein</fullName>
    </submittedName>
</protein>
<reference evidence="7 8" key="1">
    <citation type="submission" date="2019-10" db="EMBL/GenBank/DDBJ databases">
        <title>Bifidobacterium from non-human primates.</title>
        <authorList>
            <person name="Modesto M."/>
        </authorList>
    </citation>
    <scope>NUCLEOTIDE SEQUENCE [LARGE SCALE GENOMIC DNA]</scope>
    <source>
        <strain evidence="7 8">TREM</strain>
    </source>
</reference>
<feature type="region of interest" description="Disordered" evidence="5">
    <location>
        <begin position="295"/>
        <end position="316"/>
    </location>
</feature>
<evidence type="ECO:0000256" key="4">
    <source>
        <dbReference type="ARBA" id="ARBA00023163"/>
    </source>
</evidence>
<evidence type="ECO:0000313" key="8">
    <source>
        <dbReference type="Proteomes" id="UP000469943"/>
    </source>
</evidence>
<dbReference type="InterPro" id="IPR037923">
    <property type="entry name" value="HTH-like"/>
</dbReference>
<dbReference type="PRINTS" id="PR00032">
    <property type="entry name" value="HTHARAC"/>
</dbReference>
<name>A0A7K3T9F3_9BIFI</name>
<dbReference type="InterPro" id="IPR003313">
    <property type="entry name" value="AraC-bd"/>
</dbReference>
<dbReference type="InterPro" id="IPR020449">
    <property type="entry name" value="Tscrpt_reg_AraC-type_HTH"/>
</dbReference>
<sequence length="316" mass="35953">MHENEPSYERSRKSDDMYANCGYLIDSMRDVIVDTERPLTVGCCGCYRLITRPQLRTYRPEGRADYQIVYINDGQAWFDKTMDGTGLVVGPGTMVAFRPGEPQSYVYTADYRTDACWVHFSGTAAEEMLRSAGFTDTQHGIMHVGTDPEFRRLFDSMIRELQLRREGFRQLLEYQLRSLVIRIRRQMAENLTASDPTSATLVQDAILYFNEHFSEDISITDYAAGLGMSDSTFTGLFKQAAGMPPKRYLTSVRMKHAYNLLTATEYPVNEIALMVGYDNPLYFSRLYRKYAGLSPSDQRRLGPQPPVVAPDPLTNA</sequence>
<dbReference type="PANTHER" id="PTHR46796">
    <property type="entry name" value="HTH-TYPE TRANSCRIPTIONAL ACTIVATOR RHAS-RELATED"/>
    <property type="match status" value="1"/>
</dbReference>
<evidence type="ECO:0000313" key="7">
    <source>
        <dbReference type="EMBL" id="NEG70760.1"/>
    </source>
</evidence>
<dbReference type="GO" id="GO:0043565">
    <property type="term" value="F:sequence-specific DNA binding"/>
    <property type="evidence" value="ECO:0007669"/>
    <property type="project" value="InterPro"/>
</dbReference>
<dbReference type="SUPFAM" id="SSF51215">
    <property type="entry name" value="Regulatory protein AraC"/>
    <property type="match status" value="1"/>
</dbReference>
<dbReference type="PROSITE" id="PS01124">
    <property type="entry name" value="HTH_ARAC_FAMILY_2"/>
    <property type="match status" value="1"/>
</dbReference>
<dbReference type="AlphaFoldDB" id="A0A7K3T9F3"/>
<organism evidence="7 8">
    <name type="scientific">Bifidobacterium ramosum</name>
    <dbReference type="NCBI Taxonomy" id="1798158"/>
    <lineage>
        <taxon>Bacteria</taxon>
        <taxon>Bacillati</taxon>
        <taxon>Actinomycetota</taxon>
        <taxon>Actinomycetes</taxon>
        <taxon>Bifidobacteriales</taxon>
        <taxon>Bifidobacteriaceae</taxon>
        <taxon>Bifidobacterium</taxon>
    </lineage>
</organism>
<dbReference type="Gene3D" id="2.60.120.280">
    <property type="entry name" value="Regulatory protein AraC"/>
    <property type="match status" value="1"/>
</dbReference>
<keyword evidence="3" id="KW-0238">DNA-binding</keyword>